<dbReference type="SUPFAM" id="SSF158472">
    <property type="entry name" value="HAMP domain-like"/>
    <property type="match status" value="1"/>
</dbReference>
<gene>
    <name evidence="5" type="ORF">OZSIB_3557</name>
</gene>
<evidence type="ECO:0000313" key="6">
    <source>
        <dbReference type="Proteomes" id="UP000252355"/>
    </source>
</evidence>
<dbReference type="Pfam" id="PF00672">
    <property type="entry name" value="HAMP"/>
    <property type="match status" value="1"/>
</dbReference>
<dbReference type="CDD" id="cd06225">
    <property type="entry name" value="HAMP"/>
    <property type="match status" value="1"/>
</dbReference>
<feature type="transmembrane region" description="Helical" evidence="2">
    <location>
        <begin position="368"/>
        <end position="387"/>
    </location>
</feature>
<dbReference type="InterPro" id="IPR003660">
    <property type="entry name" value="HAMP_dom"/>
</dbReference>
<name>A0A367ZPM1_9BACT</name>
<evidence type="ECO:0000256" key="1">
    <source>
        <dbReference type="SAM" id="MobiDB-lite"/>
    </source>
</evidence>
<dbReference type="Pfam" id="PF00211">
    <property type="entry name" value="Guanylate_cyc"/>
    <property type="match status" value="1"/>
</dbReference>
<dbReference type="Proteomes" id="UP000252355">
    <property type="component" value="Unassembled WGS sequence"/>
</dbReference>
<dbReference type="AlphaFoldDB" id="A0A367ZPM1"/>
<dbReference type="EMBL" id="QOQW01000008">
    <property type="protein sequence ID" value="RCK80053.1"/>
    <property type="molecule type" value="Genomic_DNA"/>
</dbReference>
<dbReference type="PANTHER" id="PTHR43081">
    <property type="entry name" value="ADENYLATE CYCLASE, TERMINAL-DIFFERENTIATION SPECIFIC-RELATED"/>
    <property type="match status" value="1"/>
</dbReference>
<reference evidence="5 6" key="1">
    <citation type="submission" date="2018-05" db="EMBL/GenBank/DDBJ databases">
        <title>A metagenomic window into the 2 km-deep terrestrial subsurface aquifer revealed taxonomically and functionally diverse microbial community comprising novel uncultured bacterial lineages.</title>
        <authorList>
            <person name="Kadnikov V.V."/>
            <person name="Mardanov A.V."/>
            <person name="Beletsky A.V."/>
            <person name="Banks D."/>
            <person name="Pimenov N.V."/>
            <person name="Frank Y.A."/>
            <person name="Karnachuk O.V."/>
            <person name="Ravin N.V."/>
        </authorList>
    </citation>
    <scope>NUCLEOTIDE SEQUENCE [LARGE SCALE GENOMIC DNA]</scope>
    <source>
        <strain evidence="5">BY5</strain>
    </source>
</reference>
<evidence type="ECO:0000313" key="5">
    <source>
        <dbReference type="EMBL" id="RCK80053.1"/>
    </source>
</evidence>
<dbReference type="GO" id="GO:0004016">
    <property type="term" value="F:adenylate cyclase activity"/>
    <property type="evidence" value="ECO:0007669"/>
    <property type="project" value="UniProtKB-ARBA"/>
</dbReference>
<dbReference type="GO" id="GO:0009190">
    <property type="term" value="P:cyclic nucleotide biosynthetic process"/>
    <property type="evidence" value="ECO:0007669"/>
    <property type="project" value="InterPro"/>
</dbReference>
<dbReference type="SMART" id="SM00304">
    <property type="entry name" value="HAMP"/>
    <property type="match status" value="1"/>
</dbReference>
<feature type="transmembrane region" description="Helical" evidence="2">
    <location>
        <begin position="399"/>
        <end position="422"/>
    </location>
</feature>
<proteinExistence type="predicted"/>
<dbReference type="SUPFAM" id="SSF55073">
    <property type="entry name" value="Nucleotide cyclase"/>
    <property type="match status" value="1"/>
</dbReference>
<dbReference type="GO" id="GO:0035556">
    <property type="term" value="P:intracellular signal transduction"/>
    <property type="evidence" value="ECO:0007669"/>
    <property type="project" value="InterPro"/>
</dbReference>
<evidence type="ECO:0000259" key="4">
    <source>
        <dbReference type="PROSITE" id="PS50885"/>
    </source>
</evidence>
<keyword evidence="2" id="KW-0812">Transmembrane</keyword>
<comment type="caution">
    <text evidence="5">The sequence shown here is derived from an EMBL/GenBank/DDBJ whole genome shotgun (WGS) entry which is preliminary data.</text>
</comment>
<organism evidence="5 6">
    <name type="scientific">Candidatus Ozemobacter sibiricus</name>
    <dbReference type="NCBI Taxonomy" id="2268124"/>
    <lineage>
        <taxon>Bacteria</taxon>
        <taxon>Candidatus Ozemobacteria</taxon>
        <taxon>Candidatus Ozemobacterales</taxon>
        <taxon>Candidatus Ozemobacteraceae</taxon>
        <taxon>Candidatus Ozemobacter</taxon>
    </lineage>
</organism>
<dbReference type="GO" id="GO:0016020">
    <property type="term" value="C:membrane"/>
    <property type="evidence" value="ECO:0007669"/>
    <property type="project" value="InterPro"/>
</dbReference>
<dbReference type="SMART" id="SM00044">
    <property type="entry name" value="CYCc"/>
    <property type="match status" value="1"/>
</dbReference>
<dbReference type="PROSITE" id="PS50885">
    <property type="entry name" value="HAMP"/>
    <property type="match status" value="1"/>
</dbReference>
<keyword evidence="2" id="KW-0472">Membrane</keyword>
<feature type="domain" description="Guanylate cyclase" evidence="3">
    <location>
        <begin position="828"/>
        <end position="958"/>
    </location>
</feature>
<sequence>MPSITRRLSPYLLPFLLSTALLAIAWTGLSWQEAFRRQQARFAWEQEARAALARLRTTHTIEAQIDVMGAGLIARLERAMTAAKAGNPDRRLARAAPRAWHRSFPATHRPPGSQMYVFRLAPDGTAALVRGPGLASKGGRLLTDLFRAFTEASRQGAFPPAQAGRINRLTKGAFGSDAEAHLLAVHRRGRLTPIDAEGRRAFLFWDVITVQGQPVGGVFLIFPGAIEQQARPLEHCLEGVRRATRGRLLPVLLPVPQVGATSIPAAALRPSPSPRGGKGPDAREPANRRGQPAVGPRWARSAPRAEARQTVRFLQRIDRARPDLTAEKTWDLAGRWVMKGFFSYDEPYTAWVVSREGALVASARPRQLLLLALFGLGWGIAAIGVLFRSDHAVPLRVAFPVILFLLGALPVAGLLGLGWIHFDTGAERDIQRTGREAQNWIASLDSRSSQVLSALARASQAVVQRPDVLRWIYDPRPTALPPAARALLSALQREGLGSTTAFLFRPGEPGLVWPPTNVAGLSNRPQLDIFAPMIYLAHQSLQPIDHPLPPPLLERSQEWWLTVYAAMGASDSRNLFLDIEEAGEFGKAGREQAVFQISHQFTAGSSTRAYLMLQMPTEMAFRAFFFRHLAQAALDPARTCYLGRFRAGGCELVFPPPGSPIWSDPQARHLARLLHETAYTGTGRLVRQGDRLLVTGMCARFLPFVVGLQIRVDDILNRAWRNKAGLVGFSVVVLVLVTLLGRQVSQFLIDPLLAVERGLQRVTAGDLTVRVALPRADALGELTRAVDTMVEGLQERRNLGRFVPGSLERVLQEPGAGDLEEPRLVTGALLVSDIRGFTTLSEREQPEDVVRMLNAHFDEMGLAIEHQGGRIDQFIGDAIVAFFPGEAAGAARRALAAALTMRAAHQALQRQRRQQGLFLYEIGVGVAAGQFLVGVMRGRERAEFAVLGPGRHEAERLEGLSRTGSHTRVVVGEAVHQMLADAFVWAEIPGRQRAWEVVAVREGPA</sequence>
<accession>A0A367ZPM1</accession>
<dbReference type="Gene3D" id="6.10.340.10">
    <property type="match status" value="1"/>
</dbReference>
<dbReference type="PROSITE" id="PS50125">
    <property type="entry name" value="GUANYLATE_CYCLASE_2"/>
    <property type="match status" value="1"/>
</dbReference>
<protein>
    <submittedName>
        <fullName evidence="5">Adenylate cyclase</fullName>
    </submittedName>
</protein>
<dbReference type="CDD" id="cd07302">
    <property type="entry name" value="CHD"/>
    <property type="match status" value="1"/>
</dbReference>
<dbReference type="InterPro" id="IPR001054">
    <property type="entry name" value="A/G_cyclase"/>
</dbReference>
<evidence type="ECO:0000256" key="2">
    <source>
        <dbReference type="SAM" id="Phobius"/>
    </source>
</evidence>
<feature type="compositionally biased region" description="Basic and acidic residues" evidence="1">
    <location>
        <begin position="278"/>
        <end position="287"/>
    </location>
</feature>
<feature type="transmembrane region" description="Helical" evidence="2">
    <location>
        <begin position="12"/>
        <end position="31"/>
    </location>
</feature>
<dbReference type="InterPro" id="IPR050697">
    <property type="entry name" value="Adenylyl/Guanylyl_Cyclase_3/4"/>
</dbReference>
<evidence type="ECO:0000259" key="3">
    <source>
        <dbReference type="PROSITE" id="PS50125"/>
    </source>
</evidence>
<feature type="domain" description="HAMP" evidence="4">
    <location>
        <begin position="746"/>
        <end position="798"/>
    </location>
</feature>
<feature type="region of interest" description="Disordered" evidence="1">
    <location>
        <begin position="263"/>
        <end position="304"/>
    </location>
</feature>
<dbReference type="PANTHER" id="PTHR43081:SF1">
    <property type="entry name" value="ADENYLATE CYCLASE, TERMINAL-DIFFERENTIATION SPECIFIC"/>
    <property type="match status" value="1"/>
</dbReference>
<dbReference type="Gene3D" id="3.30.70.1230">
    <property type="entry name" value="Nucleotide cyclase"/>
    <property type="match status" value="1"/>
</dbReference>
<dbReference type="InterPro" id="IPR029787">
    <property type="entry name" value="Nucleotide_cyclase"/>
</dbReference>
<keyword evidence="2" id="KW-1133">Transmembrane helix</keyword>
<feature type="transmembrane region" description="Helical" evidence="2">
    <location>
        <begin position="724"/>
        <end position="741"/>
    </location>
</feature>